<dbReference type="AlphaFoldDB" id="Q4SVW9"/>
<dbReference type="Gene3D" id="2.40.10.10">
    <property type="entry name" value="Trypsin-like serine proteases"/>
    <property type="match status" value="1"/>
</dbReference>
<comment type="caution">
    <text evidence="2">The sequence shown here is derived from an EMBL/GenBank/DDBJ whole genome shotgun (WGS) entry which is preliminary data.</text>
</comment>
<accession>Q4SVW9</accession>
<organism evidence="2">
    <name type="scientific">Tetraodon nigroviridis</name>
    <name type="common">Spotted green pufferfish</name>
    <name type="synonym">Chelonodon nigroviridis</name>
    <dbReference type="NCBI Taxonomy" id="99883"/>
    <lineage>
        <taxon>Eukaryota</taxon>
        <taxon>Metazoa</taxon>
        <taxon>Chordata</taxon>
        <taxon>Craniata</taxon>
        <taxon>Vertebrata</taxon>
        <taxon>Euteleostomi</taxon>
        <taxon>Actinopterygii</taxon>
        <taxon>Neopterygii</taxon>
        <taxon>Teleostei</taxon>
        <taxon>Neoteleostei</taxon>
        <taxon>Acanthomorphata</taxon>
        <taxon>Eupercaria</taxon>
        <taxon>Tetraodontiformes</taxon>
        <taxon>Tetradontoidea</taxon>
        <taxon>Tetraodontidae</taxon>
        <taxon>Tetraodon</taxon>
    </lineage>
</organism>
<evidence type="ECO:0000259" key="1">
    <source>
        <dbReference type="Pfam" id="PF00089"/>
    </source>
</evidence>
<dbReference type="Pfam" id="PF00089">
    <property type="entry name" value="Trypsin"/>
    <property type="match status" value="1"/>
</dbReference>
<dbReference type="InterPro" id="IPR009003">
    <property type="entry name" value="Peptidase_S1_PA"/>
</dbReference>
<reference evidence="2" key="2">
    <citation type="submission" date="2004-02" db="EMBL/GenBank/DDBJ databases">
        <authorList>
            <consortium name="Genoscope"/>
            <consortium name="Whitehead Institute Centre for Genome Research"/>
        </authorList>
    </citation>
    <scope>NUCLEOTIDE SEQUENCE</scope>
</reference>
<protein>
    <submittedName>
        <fullName evidence="2">(spotted green pufferfish) hypothetical protein</fullName>
    </submittedName>
</protein>
<dbReference type="EMBL" id="CAAE01013711">
    <property type="protein sequence ID" value="CAF95213.1"/>
    <property type="molecule type" value="Genomic_DNA"/>
</dbReference>
<dbReference type="GO" id="GO:0004252">
    <property type="term" value="F:serine-type endopeptidase activity"/>
    <property type="evidence" value="ECO:0007669"/>
    <property type="project" value="InterPro"/>
</dbReference>
<dbReference type="SUPFAM" id="SSF50494">
    <property type="entry name" value="Trypsin-like serine proteases"/>
    <property type="match status" value="1"/>
</dbReference>
<dbReference type="InterPro" id="IPR043504">
    <property type="entry name" value="Peptidase_S1_PA_chymotrypsin"/>
</dbReference>
<evidence type="ECO:0000313" key="2">
    <source>
        <dbReference type="EMBL" id="CAF95213.1"/>
    </source>
</evidence>
<proteinExistence type="predicted"/>
<gene>
    <name evidence="2" type="ORF">GSTENG00011767001</name>
</gene>
<dbReference type="InterPro" id="IPR001254">
    <property type="entry name" value="Trypsin_dom"/>
</dbReference>
<dbReference type="KEGG" id="tng:GSTEN00011767G001"/>
<reference evidence="2" key="1">
    <citation type="journal article" date="2004" name="Nature">
        <title>Genome duplication in the teleost fish Tetraodon nigroviridis reveals the early vertebrate proto-karyotype.</title>
        <authorList>
            <person name="Jaillon O."/>
            <person name="Aury J.-M."/>
            <person name="Brunet F."/>
            <person name="Petit J.-L."/>
            <person name="Stange-Thomann N."/>
            <person name="Mauceli E."/>
            <person name="Bouneau L."/>
            <person name="Fischer C."/>
            <person name="Ozouf-Costaz C."/>
            <person name="Bernot A."/>
            <person name="Nicaud S."/>
            <person name="Jaffe D."/>
            <person name="Fisher S."/>
            <person name="Lutfalla G."/>
            <person name="Dossat C."/>
            <person name="Segurens B."/>
            <person name="Dasilva C."/>
            <person name="Salanoubat M."/>
            <person name="Levy M."/>
            <person name="Boudet N."/>
            <person name="Castellano S."/>
            <person name="Anthouard V."/>
            <person name="Jubin C."/>
            <person name="Castelli V."/>
            <person name="Katinka M."/>
            <person name="Vacherie B."/>
            <person name="Biemont C."/>
            <person name="Skalli Z."/>
            <person name="Cattolico L."/>
            <person name="Poulain J."/>
            <person name="De Berardinis V."/>
            <person name="Cruaud C."/>
            <person name="Duprat S."/>
            <person name="Brottier P."/>
            <person name="Coutanceau J.-P."/>
            <person name="Gouzy J."/>
            <person name="Parra G."/>
            <person name="Lardier G."/>
            <person name="Chapple C."/>
            <person name="McKernan K.J."/>
            <person name="McEwan P."/>
            <person name="Bosak S."/>
            <person name="Kellis M."/>
            <person name="Volff J.-N."/>
            <person name="Guigo R."/>
            <person name="Zody M.C."/>
            <person name="Mesirov J."/>
            <person name="Lindblad-Toh K."/>
            <person name="Birren B."/>
            <person name="Nusbaum C."/>
            <person name="Kahn D."/>
            <person name="Robinson-Rechavi M."/>
            <person name="Laudet V."/>
            <person name="Schachter V."/>
            <person name="Quetier F."/>
            <person name="Saurin W."/>
            <person name="Scarpelli C."/>
            <person name="Wincker P."/>
            <person name="Lander E.S."/>
            <person name="Weissenbach J."/>
            <person name="Roest Crollius H."/>
        </authorList>
    </citation>
    <scope>NUCLEOTIDE SEQUENCE [LARGE SCALE GENOMIC DNA]</scope>
</reference>
<dbReference type="GO" id="GO:0006508">
    <property type="term" value="P:proteolysis"/>
    <property type="evidence" value="ECO:0007669"/>
    <property type="project" value="InterPro"/>
</dbReference>
<feature type="domain" description="Peptidase S1" evidence="1">
    <location>
        <begin position="2"/>
        <end position="48"/>
    </location>
</feature>
<name>Q4SVW9_TETNG</name>
<sequence length="129" mass="15123">MMTVVLGEHSINTKEEFEQIFSVSVIIRHYNYKPWSFNNDIMLIKVWKENELCCRTVWTHILKLCNWYLNHFTIIHPSIHYPTRLIPSGVAGVCWSLSPAILGRRQGSTLDRSPVRRRAHFTISLTLKN</sequence>